<dbReference type="GO" id="GO:0055085">
    <property type="term" value="P:transmembrane transport"/>
    <property type="evidence" value="ECO:0007669"/>
    <property type="project" value="InterPro"/>
</dbReference>
<evidence type="ECO:0000256" key="5">
    <source>
        <dbReference type="ARBA" id="ARBA00023136"/>
    </source>
</evidence>
<dbReference type="Proteomes" id="UP000318801">
    <property type="component" value="Unassembled WGS sequence"/>
</dbReference>
<evidence type="ECO:0000313" key="8">
    <source>
        <dbReference type="EMBL" id="TPW27637.1"/>
    </source>
</evidence>
<keyword evidence="3 6" id="KW-0812">Transmembrane</keyword>
<evidence type="ECO:0000313" key="9">
    <source>
        <dbReference type="Proteomes" id="UP000318801"/>
    </source>
</evidence>
<dbReference type="PANTHER" id="PTHR30477:SF13">
    <property type="entry name" value="IRON TRANSPORT SYSTEM MEMBRANE PROTEIN HI_0360-RELATED"/>
    <property type="match status" value="1"/>
</dbReference>
<dbReference type="RefSeq" id="WP_141150737.1">
    <property type="nucleotide sequence ID" value="NZ_VHLG01000016.1"/>
</dbReference>
<comment type="similarity">
    <text evidence="2 6">Belongs to the ABC-3 integral membrane protein family.</text>
</comment>
<dbReference type="SUPFAM" id="SSF81345">
    <property type="entry name" value="ABC transporter involved in vitamin B12 uptake, BtuC"/>
    <property type="match status" value="1"/>
</dbReference>
<proteinExistence type="inferred from homology"/>
<keyword evidence="5 7" id="KW-0472">Membrane</keyword>
<feature type="transmembrane region" description="Helical" evidence="7">
    <location>
        <begin position="60"/>
        <end position="91"/>
    </location>
</feature>
<dbReference type="OrthoDB" id="9804300at2"/>
<evidence type="ECO:0000256" key="7">
    <source>
        <dbReference type="SAM" id="Phobius"/>
    </source>
</evidence>
<dbReference type="PANTHER" id="PTHR30477">
    <property type="entry name" value="ABC-TRANSPORTER METAL-BINDING PROTEIN"/>
    <property type="match status" value="1"/>
</dbReference>
<dbReference type="GO" id="GO:0043190">
    <property type="term" value="C:ATP-binding cassette (ABC) transporter complex"/>
    <property type="evidence" value="ECO:0007669"/>
    <property type="project" value="InterPro"/>
</dbReference>
<evidence type="ECO:0000256" key="6">
    <source>
        <dbReference type="RuleBase" id="RU003943"/>
    </source>
</evidence>
<accession>A0A506U6W6</accession>
<keyword evidence="9" id="KW-1185">Reference proteome</keyword>
<feature type="transmembrane region" description="Helical" evidence="7">
    <location>
        <begin position="103"/>
        <end position="121"/>
    </location>
</feature>
<dbReference type="InterPro" id="IPR037294">
    <property type="entry name" value="ABC_BtuC-like"/>
</dbReference>
<comment type="caution">
    <text evidence="8">The sequence shown here is derived from an EMBL/GenBank/DDBJ whole genome shotgun (WGS) entry which is preliminary data.</text>
</comment>
<feature type="transmembrane region" description="Helical" evidence="7">
    <location>
        <begin position="142"/>
        <end position="164"/>
    </location>
</feature>
<feature type="transmembrane region" description="Helical" evidence="7">
    <location>
        <begin position="184"/>
        <end position="214"/>
    </location>
</feature>
<organism evidence="8 9">
    <name type="scientific">Martelella alba</name>
    <dbReference type="NCBI Taxonomy" id="2590451"/>
    <lineage>
        <taxon>Bacteria</taxon>
        <taxon>Pseudomonadati</taxon>
        <taxon>Pseudomonadota</taxon>
        <taxon>Alphaproteobacteria</taxon>
        <taxon>Hyphomicrobiales</taxon>
        <taxon>Aurantimonadaceae</taxon>
        <taxon>Martelella</taxon>
    </lineage>
</organism>
<keyword evidence="4 7" id="KW-1133">Transmembrane helix</keyword>
<dbReference type="GO" id="GO:0010043">
    <property type="term" value="P:response to zinc ion"/>
    <property type="evidence" value="ECO:0007669"/>
    <property type="project" value="TreeGrafter"/>
</dbReference>
<evidence type="ECO:0000256" key="1">
    <source>
        <dbReference type="ARBA" id="ARBA00004141"/>
    </source>
</evidence>
<dbReference type="Gene3D" id="1.10.3470.10">
    <property type="entry name" value="ABC transporter involved in vitamin B12 uptake, BtuC"/>
    <property type="match status" value="1"/>
</dbReference>
<sequence length="290" mass="30187">MMLYDLIIHPFAEYGFMRRALVASLSLGLGSGPVGVLLMLRRMSLVGDAMSHAVLPGAAVGFLIVGSLSLLAMGLGGLVAGLSVALLSGLVSRTTSLKEDASFASFYLTSLALGVLIVSLRGSNIDLLHILFGTILAIDAQAIRLVGAITSFTLIVLALVYRPLIAECFDPGFLRSVGGYGPLYHFIFLLLVVINLVAGFQALGTLMAVGMMMLPAAIAQLWSRTLPVMFAIAAASAAVSGFVGLLVSYHLGFASGPTIILTASLIYGVSLIAGPSGAVWRLIKRPHLAG</sequence>
<evidence type="ECO:0000256" key="2">
    <source>
        <dbReference type="ARBA" id="ARBA00008034"/>
    </source>
</evidence>
<reference evidence="8 9" key="1">
    <citation type="submission" date="2019-06" db="EMBL/GenBank/DDBJ databases">
        <authorList>
            <person name="Li M."/>
        </authorList>
    </citation>
    <scope>NUCLEOTIDE SEQUENCE [LARGE SCALE GENOMIC DNA]</scope>
    <source>
        <strain evidence="8 9">BGMRC2036</strain>
    </source>
</reference>
<gene>
    <name evidence="8" type="ORF">FJU08_19550</name>
</gene>
<name>A0A506U6W6_9HYPH</name>
<protein>
    <submittedName>
        <fullName evidence="8">Metal ABC transporter permease</fullName>
    </submittedName>
</protein>
<evidence type="ECO:0000256" key="3">
    <source>
        <dbReference type="ARBA" id="ARBA00022692"/>
    </source>
</evidence>
<keyword evidence="6" id="KW-0813">Transport</keyword>
<dbReference type="EMBL" id="VHLG01000016">
    <property type="protein sequence ID" value="TPW27637.1"/>
    <property type="molecule type" value="Genomic_DNA"/>
</dbReference>
<comment type="subcellular location">
    <subcellularLocation>
        <location evidence="6">Cell membrane</location>
        <topology evidence="6">Multi-pass membrane protein</topology>
    </subcellularLocation>
    <subcellularLocation>
        <location evidence="1">Membrane</location>
        <topology evidence="1">Multi-pass membrane protein</topology>
    </subcellularLocation>
</comment>
<feature type="transmembrane region" description="Helical" evidence="7">
    <location>
        <begin position="259"/>
        <end position="283"/>
    </location>
</feature>
<dbReference type="Pfam" id="PF00950">
    <property type="entry name" value="ABC-3"/>
    <property type="match status" value="1"/>
</dbReference>
<feature type="transmembrane region" description="Helical" evidence="7">
    <location>
        <begin position="20"/>
        <end position="40"/>
    </location>
</feature>
<evidence type="ECO:0000256" key="4">
    <source>
        <dbReference type="ARBA" id="ARBA00022989"/>
    </source>
</evidence>
<dbReference type="AlphaFoldDB" id="A0A506U6W6"/>
<dbReference type="InterPro" id="IPR001626">
    <property type="entry name" value="ABC_TroCD"/>
</dbReference>
<feature type="transmembrane region" description="Helical" evidence="7">
    <location>
        <begin position="226"/>
        <end position="247"/>
    </location>
</feature>